<dbReference type="AlphaFoldDB" id="A0A5C8Z2Q9"/>
<dbReference type="GO" id="GO:0016787">
    <property type="term" value="F:hydrolase activity"/>
    <property type="evidence" value="ECO:0007669"/>
    <property type="project" value="UniProtKB-KW"/>
</dbReference>
<organism evidence="1 2">
    <name type="scientific">Reinekea thalattae</name>
    <dbReference type="NCBI Taxonomy" id="2593301"/>
    <lineage>
        <taxon>Bacteria</taxon>
        <taxon>Pseudomonadati</taxon>
        <taxon>Pseudomonadota</taxon>
        <taxon>Gammaproteobacteria</taxon>
        <taxon>Oceanospirillales</taxon>
        <taxon>Saccharospirillaceae</taxon>
        <taxon>Reinekea</taxon>
    </lineage>
</organism>
<dbReference type="PANTHER" id="PTHR43434:SF20">
    <property type="entry name" value="5'-NUCLEOTIDASE"/>
    <property type="match status" value="1"/>
</dbReference>
<evidence type="ECO:0000313" key="2">
    <source>
        <dbReference type="Proteomes" id="UP000321764"/>
    </source>
</evidence>
<dbReference type="OrthoDB" id="9782449at2"/>
<comment type="caution">
    <text evidence="1">The sequence shown here is derived from an EMBL/GenBank/DDBJ whole genome shotgun (WGS) entry which is preliminary data.</text>
</comment>
<dbReference type="Proteomes" id="UP000321764">
    <property type="component" value="Unassembled WGS sequence"/>
</dbReference>
<dbReference type="Gene3D" id="1.10.150.240">
    <property type="entry name" value="Putative phosphatase, domain 2"/>
    <property type="match status" value="1"/>
</dbReference>
<dbReference type="InterPro" id="IPR023214">
    <property type="entry name" value="HAD_sf"/>
</dbReference>
<dbReference type="PANTHER" id="PTHR43434">
    <property type="entry name" value="PHOSPHOGLYCOLATE PHOSPHATASE"/>
    <property type="match status" value="1"/>
</dbReference>
<dbReference type="InterPro" id="IPR041492">
    <property type="entry name" value="HAD_2"/>
</dbReference>
<dbReference type="InterPro" id="IPR023198">
    <property type="entry name" value="PGP-like_dom2"/>
</dbReference>
<name>A0A5C8Z2Q9_9GAMM</name>
<keyword evidence="2" id="KW-1185">Reference proteome</keyword>
<protein>
    <submittedName>
        <fullName evidence="1">HAD family hydrolase</fullName>
    </submittedName>
</protein>
<dbReference type="EMBL" id="VKAD01000003">
    <property type="protein sequence ID" value="TXR51521.1"/>
    <property type="molecule type" value="Genomic_DNA"/>
</dbReference>
<dbReference type="GO" id="GO:0004713">
    <property type="term" value="F:protein tyrosine kinase activity"/>
    <property type="evidence" value="ECO:0007669"/>
    <property type="project" value="TreeGrafter"/>
</dbReference>
<dbReference type="Pfam" id="PF13419">
    <property type="entry name" value="HAD_2"/>
    <property type="match status" value="1"/>
</dbReference>
<evidence type="ECO:0000313" key="1">
    <source>
        <dbReference type="EMBL" id="TXR51521.1"/>
    </source>
</evidence>
<dbReference type="RefSeq" id="WP_147715015.1">
    <property type="nucleotide sequence ID" value="NZ_VKAD01000003.1"/>
</dbReference>
<sequence length="219" mass="24371">MINVLWDLDGTLVDSMPVITHCMNRTIEHFGMKPWPVEELRQFVGPGLTHTMAVLLNTDDQQRIASATEYYRTIYAEQMSDSPVFDGVEQVLKHFKETGVRQFLATAKYQGLAIEIIEAAGLTGYFTELYGSMKDGTLSDKKQLLAKIIAEEGIEPGHSIMIGDTHYDIEAGCHNGLTTIGVLWGYSNEERLKEAGAHYCASRAEELTDLVKTAMTCNC</sequence>
<gene>
    <name evidence="1" type="ORF">FME95_13455</name>
</gene>
<accession>A0A5C8Z2Q9</accession>
<proteinExistence type="predicted"/>
<reference evidence="1 2" key="1">
    <citation type="submission" date="2019-07" db="EMBL/GenBank/DDBJ databases">
        <title>Reinekea sp. strain SSH23 genome sequencing and assembly.</title>
        <authorList>
            <person name="Kim I."/>
        </authorList>
    </citation>
    <scope>NUCLEOTIDE SEQUENCE [LARGE SCALE GENOMIC DNA]</scope>
    <source>
        <strain evidence="1 2">SSH23</strain>
    </source>
</reference>
<keyword evidence="1" id="KW-0378">Hydrolase</keyword>
<dbReference type="Gene3D" id="3.40.50.1000">
    <property type="entry name" value="HAD superfamily/HAD-like"/>
    <property type="match status" value="1"/>
</dbReference>
<dbReference type="InterPro" id="IPR050155">
    <property type="entry name" value="HAD-like_hydrolase_sf"/>
</dbReference>
<dbReference type="InterPro" id="IPR036412">
    <property type="entry name" value="HAD-like_sf"/>
</dbReference>
<dbReference type="GO" id="GO:0005829">
    <property type="term" value="C:cytosol"/>
    <property type="evidence" value="ECO:0007669"/>
    <property type="project" value="TreeGrafter"/>
</dbReference>
<dbReference type="SUPFAM" id="SSF56784">
    <property type="entry name" value="HAD-like"/>
    <property type="match status" value="1"/>
</dbReference>